<dbReference type="GO" id="GO:0031966">
    <property type="term" value="C:mitochondrial membrane"/>
    <property type="evidence" value="ECO:0007669"/>
    <property type="project" value="UniProtKB-SubCell"/>
</dbReference>
<accession>A0A5A8CHE8</accession>
<dbReference type="Proteomes" id="UP000322899">
    <property type="component" value="Unassembled WGS sequence"/>
</dbReference>
<dbReference type="PANTHER" id="PTHR45624">
    <property type="entry name" value="MITOCHONDRIAL BASIC AMINO ACIDS TRANSPORTER-RELATED"/>
    <property type="match status" value="1"/>
</dbReference>
<evidence type="ECO:0000256" key="4">
    <source>
        <dbReference type="ARBA" id="ARBA00022692"/>
    </source>
</evidence>
<dbReference type="EMBL" id="VLTN01000023">
    <property type="protein sequence ID" value="KAA0152067.1"/>
    <property type="molecule type" value="Genomic_DNA"/>
</dbReference>
<organism evidence="11 15">
    <name type="scientific">Cafeteria roenbergensis</name>
    <name type="common">Marine flagellate</name>
    <dbReference type="NCBI Taxonomy" id="33653"/>
    <lineage>
        <taxon>Eukaryota</taxon>
        <taxon>Sar</taxon>
        <taxon>Stramenopiles</taxon>
        <taxon>Bigyra</taxon>
        <taxon>Opalozoa</taxon>
        <taxon>Bicosoecida</taxon>
        <taxon>Cafeteriaceae</taxon>
        <taxon>Cafeteria</taxon>
    </lineage>
</organism>
<evidence type="ECO:0000256" key="1">
    <source>
        <dbReference type="ARBA" id="ARBA00004225"/>
    </source>
</evidence>
<keyword evidence="4 9" id="KW-0812">Transmembrane</keyword>
<dbReference type="InterPro" id="IPR002067">
    <property type="entry name" value="MCP"/>
</dbReference>
<evidence type="ECO:0008006" key="17">
    <source>
        <dbReference type="Google" id="ProtNLM"/>
    </source>
</evidence>
<evidence type="ECO:0000313" key="14">
    <source>
        <dbReference type="Proteomes" id="UP000322899"/>
    </source>
</evidence>
<dbReference type="InterPro" id="IPR023395">
    <property type="entry name" value="MCP_dom_sf"/>
</dbReference>
<dbReference type="EMBL" id="VLTO01000039">
    <property type="protein sequence ID" value="KAA0173040.1"/>
    <property type="molecule type" value="Genomic_DNA"/>
</dbReference>
<evidence type="ECO:0000256" key="3">
    <source>
        <dbReference type="ARBA" id="ARBA00022448"/>
    </source>
</evidence>
<evidence type="ECO:0000256" key="2">
    <source>
        <dbReference type="ARBA" id="ARBA00006375"/>
    </source>
</evidence>
<evidence type="ECO:0000256" key="6">
    <source>
        <dbReference type="ARBA" id="ARBA00022989"/>
    </source>
</evidence>
<dbReference type="PANTHER" id="PTHR45624:SF10">
    <property type="entry name" value="SLC (SOLUTE CARRIER) HOMOLOG"/>
    <property type="match status" value="1"/>
</dbReference>
<keyword evidence="15" id="KW-1185">Reference proteome</keyword>
<dbReference type="InterPro" id="IPR018108">
    <property type="entry name" value="MCP_transmembrane"/>
</dbReference>
<evidence type="ECO:0000256" key="5">
    <source>
        <dbReference type="ARBA" id="ARBA00022737"/>
    </source>
</evidence>
<dbReference type="SUPFAM" id="SSF103506">
    <property type="entry name" value="Mitochondrial carrier"/>
    <property type="match status" value="1"/>
</dbReference>
<dbReference type="Proteomes" id="UP000325113">
    <property type="component" value="Unassembled WGS sequence"/>
</dbReference>
<sequence>MSSELSKTLRDLTAGTAGGCAGIVVGHPLDTVKTRMQSIHTRGLYSGTIDALVTIVRKEGWRAWFRGIAAPLLGNAPVNAVMFAAYGNAKRAMDLEWGPDPPGKTSHAKAAIAGGWGGLLQCAITTPMELIKCRQQVTQGRTGHIPGMGDTVRALVSEAGLVRGLFRGFGATVLRDVPSFAAYFWAYEVTKDALRAYAGIPCVDKRGKVVVAPVWVLLTAGSVAGVATWVSCYPIDVVKTAQQTLPEGTPASERTIAAVTRRIWRSEGAIGFTRGIVPTVVRAVPSNAVTFLVYEWCLQVMGHHD</sequence>
<dbReference type="AlphaFoldDB" id="A0A5A8CHE8"/>
<keyword evidence="8 9" id="KW-0472">Membrane</keyword>
<dbReference type="InterPro" id="IPR050567">
    <property type="entry name" value="Mitochondrial_Carrier"/>
</dbReference>
<comment type="similarity">
    <text evidence="2 10">Belongs to the mitochondrial carrier (TC 2.A.29) family.</text>
</comment>
<keyword evidence="5" id="KW-0677">Repeat</keyword>
<protein>
    <recommendedName>
        <fullName evidence="17">Mitochondrial carrier protein</fullName>
    </recommendedName>
</protein>
<dbReference type="PRINTS" id="PR00926">
    <property type="entry name" value="MITOCARRIER"/>
</dbReference>
<evidence type="ECO:0000256" key="8">
    <source>
        <dbReference type="ARBA" id="ARBA00023136"/>
    </source>
</evidence>
<dbReference type="GO" id="GO:0022857">
    <property type="term" value="F:transmembrane transporter activity"/>
    <property type="evidence" value="ECO:0007669"/>
    <property type="project" value="TreeGrafter"/>
</dbReference>
<comment type="subcellular location">
    <subcellularLocation>
        <location evidence="1">Mitochondrion membrane</location>
        <topology evidence="1">Multi-pass membrane protein</topology>
    </subcellularLocation>
</comment>
<proteinExistence type="inferred from homology"/>
<feature type="repeat" description="Solcar" evidence="9">
    <location>
        <begin position="105"/>
        <end position="193"/>
    </location>
</feature>
<evidence type="ECO:0000256" key="9">
    <source>
        <dbReference type="PROSITE-ProRule" id="PRU00282"/>
    </source>
</evidence>
<evidence type="ECO:0000313" key="13">
    <source>
        <dbReference type="EMBL" id="KAA0173040.1"/>
    </source>
</evidence>
<comment type="caution">
    <text evidence="11">The sequence shown here is derived from an EMBL/GenBank/DDBJ whole genome shotgun (WGS) entry which is preliminary data.</text>
</comment>
<evidence type="ECO:0000256" key="10">
    <source>
        <dbReference type="RuleBase" id="RU000488"/>
    </source>
</evidence>
<reference evidence="14 15" key="1">
    <citation type="submission" date="2019-07" db="EMBL/GenBank/DDBJ databases">
        <title>Genomes of Cafeteria roenbergensis.</title>
        <authorList>
            <person name="Fischer M.G."/>
            <person name="Hackl T."/>
            <person name="Roman M."/>
        </authorList>
    </citation>
    <scope>NUCLEOTIDE SEQUENCE [LARGE SCALE GENOMIC DNA]</scope>
    <source>
        <strain evidence="11 15">BVI</strain>
        <strain evidence="12 16">Cflag</strain>
        <strain evidence="13 14">E4-10P</strain>
    </source>
</reference>
<name>A0A5A8CHE8_CAFRO</name>
<gene>
    <name evidence="13" type="ORF">FNF27_05531</name>
    <name evidence="11" type="ORF">FNF29_04181</name>
    <name evidence="12" type="ORF">FNF31_01481</name>
</gene>
<evidence type="ECO:0000313" key="16">
    <source>
        <dbReference type="Proteomes" id="UP000325113"/>
    </source>
</evidence>
<feature type="repeat" description="Solcar" evidence="9">
    <location>
        <begin position="6"/>
        <end position="92"/>
    </location>
</feature>
<dbReference type="Pfam" id="PF00153">
    <property type="entry name" value="Mito_carr"/>
    <property type="match status" value="3"/>
</dbReference>
<evidence type="ECO:0000313" key="15">
    <source>
        <dbReference type="Proteomes" id="UP000323011"/>
    </source>
</evidence>
<dbReference type="OMA" id="PIDCFRQ"/>
<dbReference type="Gene3D" id="1.50.40.10">
    <property type="entry name" value="Mitochondrial carrier domain"/>
    <property type="match status" value="2"/>
</dbReference>
<dbReference type="EMBL" id="VLTM01000009">
    <property type="protein sequence ID" value="KAA0166255.1"/>
    <property type="molecule type" value="Genomic_DNA"/>
</dbReference>
<evidence type="ECO:0000256" key="7">
    <source>
        <dbReference type="ARBA" id="ARBA00023128"/>
    </source>
</evidence>
<evidence type="ECO:0000313" key="11">
    <source>
        <dbReference type="EMBL" id="KAA0152067.1"/>
    </source>
</evidence>
<keyword evidence="3 10" id="KW-0813">Transport</keyword>
<keyword evidence="6" id="KW-1133">Transmembrane helix</keyword>
<keyword evidence="7" id="KW-0496">Mitochondrion</keyword>
<evidence type="ECO:0000313" key="12">
    <source>
        <dbReference type="EMBL" id="KAA0166255.1"/>
    </source>
</evidence>
<dbReference type="OrthoDB" id="193856at2759"/>
<feature type="repeat" description="Solcar" evidence="9">
    <location>
        <begin position="212"/>
        <end position="300"/>
    </location>
</feature>
<dbReference type="PROSITE" id="PS50920">
    <property type="entry name" value="SOLCAR"/>
    <property type="match status" value="3"/>
</dbReference>
<dbReference type="Proteomes" id="UP000323011">
    <property type="component" value="Unassembled WGS sequence"/>
</dbReference>